<keyword evidence="1" id="KW-0805">Transcription regulation</keyword>
<dbReference type="GO" id="GO:0006355">
    <property type="term" value="P:regulation of DNA-templated transcription"/>
    <property type="evidence" value="ECO:0007669"/>
    <property type="project" value="UniProtKB-ARBA"/>
</dbReference>
<name>A0A2V2BLE2_9GAMM</name>
<dbReference type="InterPro" id="IPR036390">
    <property type="entry name" value="WH_DNA-bd_sf"/>
</dbReference>
<dbReference type="PROSITE" id="PS50956">
    <property type="entry name" value="HTH_ASNC_2"/>
    <property type="match status" value="1"/>
</dbReference>
<dbReference type="SUPFAM" id="SSF46785">
    <property type="entry name" value="Winged helix' DNA-binding domain"/>
    <property type="match status" value="1"/>
</dbReference>
<evidence type="ECO:0000259" key="4">
    <source>
        <dbReference type="PROSITE" id="PS50956"/>
    </source>
</evidence>
<comment type="caution">
    <text evidence="5">The sequence shown here is derived from an EMBL/GenBank/DDBJ whole genome shotgun (WGS) entry which is preliminary data.</text>
</comment>
<dbReference type="GO" id="GO:0043565">
    <property type="term" value="F:sequence-specific DNA binding"/>
    <property type="evidence" value="ECO:0007669"/>
    <property type="project" value="InterPro"/>
</dbReference>
<reference evidence="5 6" key="1">
    <citation type="submission" date="2018-05" db="EMBL/GenBank/DDBJ databases">
        <title>Genomic Encyclopedia of Type Strains, Phase IV (KMG-V): Genome sequencing to study the core and pangenomes of soil and plant-associated prokaryotes.</title>
        <authorList>
            <person name="Whitman W."/>
        </authorList>
    </citation>
    <scope>NUCLEOTIDE SEQUENCE [LARGE SCALE GENOMIC DNA]</scope>
    <source>
        <strain evidence="5 6">PNA 200-10</strain>
    </source>
</reference>
<dbReference type="PANTHER" id="PTHR30154">
    <property type="entry name" value="LEUCINE-RESPONSIVE REGULATORY PROTEIN"/>
    <property type="match status" value="1"/>
</dbReference>
<dbReference type="InterPro" id="IPR036388">
    <property type="entry name" value="WH-like_DNA-bd_sf"/>
</dbReference>
<dbReference type="AlphaFoldDB" id="A0A2V2BLE2"/>
<dbReference type="PRINTS" id="PR00033">
    <property type="entry name" value="HTHASNC"/>
</dbReference>
<proteinExistence type="predicted"/>
<organism evidence="5 6">
    <name type="scientific">Pantoea allii</name>
    <dbReference type="NCBI Taxonomy" id="574096"/>
    <lineage>
        <taxon>Bacteria</taxon>
        <taxon>Pseudomonadati</taxon>
        <taxon>Pseudomonadota</taxon>
        <taxon>Gammaproteobacteria</taxon>
        <taxon>Enterobacterales</taxon>
        <taxon>Erwiniaceae</taxon>
        <taxon>Pantoea</taxon>
    </lineage>
</organism>
<dbReference type="Gene3D" id="1.10.10.10">
    <property type="entry name" value="Winged helix-like DNA-binding domain superfamily/Winged helix DNA-binding domain"/>
    <property type="match status" value="1"/>
</dbReference>
<dbReference type="EMBL" id="QGHF01000005">
    <property type="protein sequence ID" value="PWK96759.1"/>
    <property type="molecule type" value="Genomic_DNA"/>
</dbReference>
<evidence type="ECO:0000256" key="2">
    <source>
        <dbReference type="ARBA" id="ARBA00023125"/>
    </source>
</evidence>
<dbReference type="Pfam" id="PF13412">
    <property type="entry name" value="HTH_24"/>
    <property type="match status" value="1"/>
</dbReference>
<dbReference type="PANTHER" id="PTHR30154:SF34">
    <property type="entry name" value="TRANSCRIPTIONAL REGULATOR AZLB"/>
    <property type="match status" value="1"/>
</dbReference>
<dbReference type="GO" id="GO:0043200">
    <property type="term" value="P:response to amino acid"/>
    <property type="evidence" value="ECO:0007669"/>
    <property type="project" value="TreeGrafter"/>
</dbReference>
<dbReference type="InterPro" id="IPR000485">
    <property type="entry name" value="AsnC-type_HTH_dom"/>
</dbReference>
<dbReference type="Proteomes" id="UP000245981">
    <property type="component" value="Unassembled WGS sequence"/>
</dbReference>
<dbReference type="InterPro" id="IPR019888">
    <property type="entry name" value="Tscrpt_reg_AsnC-like"/>
</dbReference>
<evidence type="ECO:0000256" key="1">
    <source>
        <dbReference type="ARBA" id="ARBA00023015"/>
    </source>
</evidence>
<dbReference type="InterPro" id="IPR011008">
    <property type="entry name" value="Dimeric_a/b-barrel"/>
</dbReference>
<dbReference type="SUPFAM" id="SSF54909">
    <property type="entry name" value="Dimeric alpha+beta barrel"/>
    <property type="match status" value="1"/>
</dbReference>
<gene>
    <name evidence="5" type="ORF">C7431_10587</name>
</gene>
<protein>
    <submittedName>
        <fullName evidence="5">DNA-binding Lrp family transcriptional regulator</fullName>
    </submittedName>
</protein>
<keyword evidence="3" id="KW-0804">Transcription</keyword>
<sequence>MPLSALLRCVTSCSVKHSPLAPHTTQGEYSMPELTRNGLSESRRYALLFARIYLFYALYRKELTSMALDKTEIKILSVLQGDARITNQELADKIGLSASPCWRKVRKLEEQGVIQGYRAVLDRKKTGSGVMVFIRVVIDCHSEAEAEKFEQQVTALEDVVACYSIGGDADFLLQVVATDLDSYADFAMSVVRRLPRIKEMQSMFVLKEIKPLTSYPIKSVR</sequence>
<feature type="domain" description="HTH asnC-type" evidence="4">
    <location>
        <begin position="68"/>
        <end position="129"/>
    </location>
</feature>
<evidence type="ECO:0000313" key="5">
    <source>
        <dbReference type="EMBL" id="PWK96759.1"/>
    </source>
</evidence>
<dbReference type="InterPro" id="IPR019887">
    <property type="entry name" value="Tscrpt_reg_AsnC/Lrp_C"/>
</dbReference>
<evidence type="ECO:0000313" key="6">
    <source>
        <dbReference type="Proteomes" id="UP000245981"/>
    </source>
</evidence>
<keyword evidence="2 5" id="KW-0238">DNA-binding</keyword>
<dbReference type="InterPro" id="IPR011991">
    <property type="entry name" value="ArsR-like_HTH"/>
</dbReference>
<accession>A0A2V2BLE2</accession>
<dbReference type="CDD" id="cd00090">
    <property type="entry name" value="HTH_ARSR"/>
    <property type="match status" value="1"/>
</dbReference>
<dbReference type="Gene3D" id="3.30.70.920">
    <property type="match status" value="1"/>
</dbReference>
<dbReference type="Pfam" id="PF01037">
    <property type="entry name" value="AsnC_trans_reg"/>
    <property type="match status" value="1"/>
</dbReference>
<evidence type="ECO:0000256" key="3">
    <source>
        <dbReference type="ARBA" id="ARBA00023163"/>
    </source>
</evidence>
<dbReference type="GO" id="GO:0005829">
    <property type="term" value="C:cytosol"/>
    <property type="evidence" value="ECO:0007669"/>
    <property type="project" value="TreeGrafter"/>
</dbReference>
<dbReference type="SMART" id="SM00344">
    <property type="entry name" value="HTH_ASNC"/>
    <property type="match status" value="1"/>
</dbReference>